<evidence type="ECO:0000313" key="4">
    <source>
        <dbReference type="Proteomes" id="UP000476055"/>
    </source>
</evidence>
<feature type="coiled-coil region" evidence="1">
    <location>
        <begin position="87"/>
        <end position="114"/>
    </location>
</feature>
<evidence type="ECO:0000313" key="3">
    <source>
        <dbReference type="EMBL" id="MST58178.1"/>
    </source>
</evidence>
<dbReference type="EMBL" id="VUMU01000008">
    <property type="protein sequence ID" value="MST58178.1"/>
    <property type="molecule type" value="Genomic_DNA"/>
</dbReference>
<keyword evidence="2" id="KW-0472">Membrane</keyword>
<feature type="transmembrane region" description="Helical" evidence="2">
    <location>
        <begin position="174"/>
        <end position="195"/>
    </location>
</feature>
<feature type="transmembrane region" description="Helical" evidence="2">
    <location>
        <begin position="201"/>
        <end position="220"/>
    </location>
</feature>
<gene>
    <name evidence="3" type="ORF">FYJ59_07995</name>
</gene>
<dbReference type="Proteomes" id="UP000476055">
    <property type="component" value="Unassembled WGS sequence"/>
</dbReference>
<evidence type="ECO:0000256" key="2">
    <source>
        <dbReference type="SAM" id="Phobius"/>
    </source>
</evidence>
<accession>A0A6L5YJL6</accession>
<keyword evidence="1" id="KW-0175">Coiled coil</keyword>
<evidence type="ECO:0000256" key="1">
    <source>
        <dbReference type="SAM" id="Coils"/>
    </source>
</evidence>
<comment type="caution">
    <text evidence="3">The sequence shown here is derived from an EMBL/GenBank/DDBJ whole genome shotgun (WGS) entry which is preliminary data.</text>
</comment>
<name>A0A6L5YJL6_9FIRM</name>
<organism evidence="3 4">
    <name type="scientific">Waltera intestinalis</name>
    <dbReference type="NCBI Taxonomy" id="2606635"/>
    <lineage>
        <taxon>Bacteria</taxon>
        <taxon>Bacillati</taxon>
        <taxon>Bacillota</taxon>
        <taxon>Clostridia</taxon>
        <taxon>Lachnospirales</taxon>
        <taxon>Lachnospiraceae</taxon>
        <taxon>Waltera</taxon>
    </lineage>
</organism>
<dbReference type="AlphaFoldDB" id="A0A6L5YJL6"/>
<sequence length="386" mass="46203">MAWWKRFFKKKTEPVEEDDWEQLVYTRNGVNFEEEDQRKRYIVNCLEQIAEASREIDLLTGEYTLVTSYLTDMEEIEALPAQQRGEINRTAGKISALEQERSKYREKKNRMKDADYYAIRKREDEIEEGIQKIREGEKYGNLVRQDLHRLDGERHAYEYRRNELENLMNNQRGMAVIFLTALIVCVIMLAVLQFAFEMDTYVGYFLAVGAGAVAISYVCIKYMDSDRELQRVEKTINKLIQLQNKVKIRYVNNCQLMEYLYLKYNTDSAARLEKLWKMYQDEKEERKQFAEAEAKIEYYQKQLVEQLSNYRVQMPERWIGQTAALLDKREMVEIRHELIQRRQALRKQMDYNQEVAETARNEVKDVAAAYPRYAKEILSMVERYDR</sequence>
<keyword evidence="4" id="KW-1185">Reference proteome</keyword>
<reference evidence="3 4" key="1">
    <citation type="submission" date="2019-08" db="EMBL/GenBank/DDBJ databases">
        <title>In-depth cultivation of the pig gut microbiome towards novel bacterial diversity and tailored functional studies.</title>
        <authorList>
            <person name="Wylensek D."/>
            <person name="Hitch T.C.A."/>
            <person name="Clavel T."/>
        </authorList>
    </citation>
    <scope>NUCLEOTIDE SEQUENCE [LARGE SCALE GENOMIC DNA]</scope>
    <source>
        <strain evidence="3 4">WCA3-601-WT-6H</strain>
    </source>
</reference>
<protein>
    <submittedName>
        <fullName evidence="3">Uncharacterized protein</fullName>
    </submittedName>
</protein>
<keyword evidence="2" id="KW-0812">Transmembrane</keyword>
<dbReference type="RefSeq" id="WP_118692246.1">
    <property type="nucleotide sequence ID" value="NZ_DAWCRI010000150.1"/>
</dbReference>
<keyword evidence="2" id="KW-1133">Transmembrane helix</keyword>
<proteinExistence type="predicted"/>